<sequence length="55" mass="6701">MIFYQLPTQGANQMSDSDRKAIIRELKHRLYYSNPGPEREAIRRQLDFWLNFQRT</sequence>
<accession>B8HZD1</accession>
<gene>
    <name evidence="1" type="ordered locus">Cyan7425_0070</name>
</gene>
<name>B8HZD1_CYAP4</name>
<dbReference type="HOGENOM" id="CLU_3024558_0_0_3"/>
<geneLocation type="plasmid" evidence="1">
    <name>pP742502</name>
</geneLocation>
<dbReference type="AlphaFoldDB" id="B8HZD1"/>
<dbReference type="KEGG" id="cyn:Cyan7425_0070"/>
<evidence type="ECO:0000313" key="1">
    <source>
        <dbReference type="EMBL" id="ACL47779.1"/>
    </source>
</evidence>
<dbReference type="EMBL" id="CP001346">
    <property type="protein sequence ID" value="ACL47779.1"/>
    <property type="molecule type" value="Genomic_DNA"/>
</dbReference>
<organism evidence="1">
    <name type="scientific">Cyanothece sp. (strain PCC 7425 / ATCC 29141)</name>
    <dbReference type="NCBI Taxonomy" id="395961"/>
    <lineage>
        <taxon>Bacteria</taxon>
        <taxon>Bacillati</taxon>
        <taxon>Cyanobacteriota</taxon>
        <taxon>Cyanophyceae</taxon>
        <taxon>Gomontiellales</taxon>
        <taxon>Cyanothecaceae</taxon>
        <taxon>Cyanothece</taxon>
    </lineage>
</organism>
<reference evidence="1" key="1">
    <citation type="submission" date="2009-01" db="EMBL/GenBank/DDBJ databases">
        <title>Complete sequence of plasmid2 Cyanothece sp. PCC 7425.</title>
        <authorList>
            <consortium name="US DOE Joint Genome Institute"/>
            <person name="Lucas S."/>
            <person name="Copeland A."/>
            <person name="Lapidus A."/>
            <person name="Glavina del Rio T."/>
            <person name="Dalin E."/>
            <person name="Tice H."/>
            <person name="Bruce D."/>
            <person name="Goodwin L."/>
            <person name="Pitluck S."/>
            <person name="Sims D."/>
            <person name="Meineke L."/>
            <person name="Brettin T."/>
            <person name="Detter J.C."/>
            <person name="Han C."/>
            <person name="Larimer F."/>
            <person name="Land M."/>
            <person name="Hauser L."/>
            <person name="Kyrpides N."/>
            <person name="Ovchinnikova G."/>
            <person name="Liberton M."/>
            <person name="Stoeckel J."/>
            <person name="Banerjee A."/>
            <person name="Singh A."/>
            <person name="Page L."/>
            <person name="Sato H."/>
            <person name="Zhao L."/>
            <person name="Sherman L."/>
            <person name="Pakrasi H."/>
            <person name="Richardson P."/>
        </authorList>
    </citation>
    <scope>NUCLEOTIDE SEQUENCE</scope>
    <source>
        <strain evidence="1">PCC 7425</strain>
        <plasmid evidence="1">pP742502</plasmid>
    </source>
</reference>
<keyword evidence="1" id="KW-0614">Plasmid</keyword>
<proteinExistence type="predicted"/>
<protein>
    <submittedName>
        <fullName evidence="1">Uncharacterized protein</fullName>
    </submittedName>
</protein>